<dbReference type="AlphaFoldDB" id="A0A1G7NXZ0"/>
<evidence type="ECO:0000313" key="2">
    <source>
        <dbReference type="Proteomes" id="UP000198972"/>
    </source>
</evidence>
<keyword evidence="2" id="KW-1185">Reference proteome</keyword>
<dbReference type="EMBL" id="FNBG01000017">
    <property type="protein sequence ID" value="SDF78892.1"/>
    <property type="molecule type" value="Genomic_DNA"/>
</dbReference>
<sequence length="171" mass="19864">MIRVKMSFAEFRTLDKQSISWQCVQPLTMQVRGQNFEVKKALVDQLNEAQLSTFMFYVYHNHIGSAAELYWFTQYYITDIKAWPAIKAGVRFYSDQVMSDILEEAEGIVVQRNRKEDGSWCEAKPSDLEQDEGLSQAIQAVYDKYVTASPRLIEIMNAYVSQHLNEFIELV</sequence>
<name>A0A1G7NXZ0_9BACL</name>
<dbReference type="OrthoDB" id="2661274at2"/>
<accession>A0A1G7NXZ0</accession>
<evidence type="ECO:0008006" key="3">
    <source>
        <dbReference type="Google" id="ProtNLM"/>
    </source>
</evidence>
<evidence type="ECO:0000313" key="1">
    <source>
        <dbReference type="EMBL" id="SDF78892.1"/>
    </source>
</evidence>
<organism evidence="1 2">
    <name type="scientific">Fontibacillus panacisegetis</name>
    <dbReference type="NCBI Taxonomy" id="670482"/>
    <lineage>
        <taxon>Bacteria</taxon>
        <taxon>Bacillati</taxon>
        <taxon>Bacillota</taxon>
        <taxon>Bacilli</taxon>
        <taxon>Bacillales</taxon>
        <taxon>Paenibacillaceae</taxon>
        <taxon>Fontibacillus</taxon>
    </lineage>
</organism>
<dbReference type="RefSeq" id="WP_091231913.1">
    <property type="nucleotide sequence ID" value="NZ_FNBG01000017.1"/>
</dbReference>
<proteinExistence type="predicted"/>
<reference evidence="1 2" key="1">
    <citation type="submission" date="2016-10" db="EMBL/GenBank/DDBJ databases">
        <authorList>
            <person name="de Groot N.N."/>
        </authorList>
    </citation>
    <scope>NUCLEOTIDE SEQUENCE [LARGE SCALE GENOMIC DNA]</scope>
    <source>
        <strain evidence="1 2">DSM 28129</strain>
    </source>
</reference>
<protein>
    <recommendedName>
        <fullName evidence="3">DUF4375 domain-containing protein</fullName>
    </recommendedName>
</protein>
<gene>
    <name evidence="1" type="ORF">SAMN04488542_11740</name>
</gene>
<dbReference type="STRING" id="670482.SAMN04488542_11740"/>
<dbReference type="Proteomes" id="UP000198972">
    <property type="component" value="Unassembled WGS sequence"/>
</dbReference>